<feature type="signal peptide" evidence="2">
    <location>
        <begin position="1"/>
        <end position="20"/>
    </location>
</feature>
<protein>
    <recommendedName>
        <fullName evidence="5">Lipoprotein</fullName>
    </recommendedName>
</protein>
<dbReference type="KEGG" id="scy:SCATT_p05210"/>
<accession>F8JJG2</accession>
<evidence type="ECO:0000313" key="3">
    <source>
        <dbReference type="EMBL" id="AEW98714.1"/>
    </source>
</evidence>
<evidence type="ECO:0000313" key="4">
    <source>
        <dbReference type="Proteomes" id="UP000007842"/>
    </source>
</evidence>
<geneLocation type="plasmid" evidence="3 4">
    <name>pSCATT</name>
</geneLocation>
<accession>G8XGF6</accession>
<organism evidence="3 4">
    <name type="scientific">Streptantibioticus cattleyicolor (strain ATCC 35852 / DSM 46488 / JCM 4925 / NBRC 14057 / NRRL 8057)</name>
    <name type="common">Streptomyces cattleya</name>
    <dbReference type="NCBI Taxonomy" id="1003195"/>
    <lineage>
        <taxon>Bacteria</taxon>
        <taxon>Bacillati</taxon>
        <taxon>Actinomycetota</taxon>
        <taxon>Actinomycetes</taxon>
        <taxon>Kitasatosporales</taxon>
        <taxon>Streptomycetaceae</taxon>
        <taxon>Streptantibioticus</taxon>
    </lineage>
</organism>
<evidence type="ECO:0008006" key="5">
    <source>
        <dbReference type="Google" id="ProtNLM"/>
    </source>
</evidence>
<feature type="compositionally biased region" description="Basic residues" evidence="1">
    <location>
        <begin position="76"/>
        <end position="95"/>
    </location>
</feature>
<keyword evidence="2" id="KW-0732">Signal</keyword>
<dbReference type="EMBL" id="CP003229">
    <property type="protein sequence ID" value="AEW98714.1"/>
    <property type="molecule type" value="Genomic_DNA"/>
</dbReference>
<gene>
    <name evidence="3" type="ordered locus">SCATT_p05210</name>
</gene>
<sequence length="133" mass="14173">MPCRPLLLAAVVVVSLSGCATVRPDPVPVRVRVAPAVIRPGAARTGMVTPQPVPSPSASAFPSRARVRRLPVSARQHGRPARRHRSGSRHRHPGPVRRAPDGWWDAGGTAVCAPGAALRLPVDWTEVCRGLVR</sequence>
<proteinExistence type="predicted"/>
<name>F8JJG2_STREN</name>
<keyword evidence="4" id="KW-1185">Reference proteome</keyword>
<dbReference type="PATRIC" id="fig|1003195.11.peg.1168"/>
<reference evidence="4" key="1">
    <citation type="submission" date="2011-12" db="EMBL/GenBank/DDBJ databases">
        <title>Complete genome sequence of Streptomyces cattleya strain DSM 46488.</title>
        <authorList>
            <person name="Ou H.-Y."/>
            <person name="Li P."/>
            <person name="Zhao C."/>
            <person name="O'Hagan D."/>
            <person name="Deng Z."/>
        </authorList>
    </citation>
    <scope>NUCLEOTIDE SEQUENCE [LARGE SCALE GENOMIC DNA]</scope>
    <source>
        <strain evidence="4">ATCC 35852 / DSM 46488 / JCM 4925 / NBRC 14057 / NRRL 8057</strain>
        <plasmid evidence="4">Plasmid pSCATT</plasmid>
    </source>
</reference>
<keyword evidence="3" id="KW-0614">Plasmid</keyword>
<feature type="chain" id="PRO_5038747266" description="Lipoprotein" evidence="2">
    <location>
        <begin position="21"/>
        <end position="133"/>
    </location>
</feature>
<dbReference type="KEGG" id="sct:SCAT_p1208"/>
<dbReference type="HOGENOM" id="CLU_1905528_0_0_11"/>
<dbReference type="AlphaFoldDB" id="F8JJG2"/>
<evidence type="ECO:0000256" key="2">
    <source>
        <dbReference type="SAM" id="SignalP"/>
    </source>
</evidence>
<feature type="region of interest" description="Disordered" evidence="1">
    <location>
        <begin position="45"/>
        <end position="102"/>
    </location>
</feature>
<dbReference type="PROSITE" id="PS51257">
    <property type="entry name" value="PROKAR_LIPOPROTEIN"/>
    <property type="match status" value="1"/>
</dbReference>
<evidence type="ECO:0000256" key="1">
    <source>
        <dbReference type="SAM" id="MobiDB-lite"/>
    </source>
</evidence>
<dbReference type="Proteomes" id="UP000007842">
    <property type="component" value="Plasmid pSCATT"/>
</dbReference>
<dbReference type="RefSeq" id="WP_014151657.1">
    <property type="nucleotide sequence ID" value="NC_016113.1"/>
</dbReference>